<gene>
    <name evidence="9" type="ORF">GJV26_23980</name>
</gene>
<evidence type="ECO:0000313" key="10">
    <source>
        <dbReference type="Proteomes" id="UP000431684"/>
    </source>
</evidence>
<protein>
    <submittedName>
        <fullName evidence="9">TonB-dependent receptor</fullName>
    </submittedName>
</protein>
<dbReference type="InterPro" id="IPR012910">
    <property type="entry name" value="Plug_dom"/>
</dbReference>
<dbReference type="GO" id="GO:0009279">
    <property type="term" value="C:cell outer membrane"/>
    <property type="evidence" value="ECO:0007669"/>
    <property type="project" value="UniProtKB-SubCell"/>
</dbReference>
<keyword evidence="4" id="KW-0998">Cell outer membrane</keyword>
<feature type="chain" id="PRO_5026289499" evidence="6">
    <location>
        <begin position="28"/>
        <end position="1042"/>
    </location>
</feature>
<evidence type="ECO:0000256" key="4">
    <source>
        <dbReference type="ARBA" id="ARBA00023237"/>
    </source>
</evidence>
<feature type="domain" description="TonB-dependent receptor plug" evidence="7">
    <location>
        <begin position="85"/>
        <end position="197"/>
    </location>
</feature>
<comment type="caution">
    <text evidence="9">The sequence shown here is derived from an EMBL/GenBank/DDBJ whole genome shotgun (WGS) entry which is preliminary data.</text>
</comment>
<keyword evidence="10" id="KW-1185">Reference proteome</keyword>
<evidence type="ECO:0000256" key="5">
    <source>
        <dbReference type="SAM" id="MobiDB-lite"/>
    </source>
</evidence>
<dbReference type="Pfam" id="PF14905">
    <property type="entry name" value="OMP_b-brl_3"/>
    <property type="match status" value="1"/>
</dbReference>
<sequence>MNHRTTAGRRVALGLTIMASMIAQAYAQDTTAPNTATEAANAAANPAVTAPAAPADTAAAPEPAMATVKVTGYRNSLLSSARDKKESVGFQDSINAEDFGKFPDKNLAESLSRVPGVQVSRDVTGEGMTIQIRGLGSSFTKILLNNAPIAVASSGPIDGANTNREVDLDLLPTDLFTKLTVSKSAAASQIEGGAAGVVNLRSARPFDKEGKQLSMGLTGTKQQIADKAGFRGNVLASNTWDGKFGILGGISFSRQQARTTGFETVGWTNPNLTAAQSNSPGRNATGGGNWTIPATVPVNAGNGLVPGTAINQAFLLANNPGLTIDQIDNAIVPRLGRTMEYYGTKEKISAVFAAEYRPTDALHFYLDTMYSKKDDDMQRNAYTWAVRNNASIPLNMTVDRSDCANGCVVTSGTFANALNFIEFGPRRDKVDLLGINPGVEWKITPKLTFDAAGNWNRSRFTHEAPTVMPITAPNSGNTITYQNNGGVPSIVSNLDLNDPANYQWVGGRVNIQNELRETETKGFHTNMAWGDKKLTIRSGFAWDDINRTIRAQDNSAAWQAAACGNNPSVFLQGPNGAPPCNGASTPGASAAALYPGYGTGYTAGQNAPLTYGGSLIPNAALQTYLVPGPYGRLALDWDRFRNDSNYDYYNSTAPDSGASSTGASAGYIREKSKAVYVEANGELQPAGFNLRWNAGIRYVRTEQQVGALTSLSDPRNANLPLNGSKYPNISEWVYQNTEYSNTLPSATMALDLRKDVVLRLAASRSMTRVNPNDLRPGINFSSVSADVGTIGNPGLNPYLSDNIDVGVDWYTGREGYLSVTGFQKRINGFTVNENITLPFSSLAQYGVNYGTLIPAQQLAIDSRGGPNNATVVMTRPSNADGILRIRGLEIGWVQPLDKLLPWRGFGFNETLTLINQKASGEGSSGFIALGVPKKTNNFGVYYENHGYMVRFMHTYSQGSQVANANQSGITAAALYGNDYKQLDFSSSFELDQIFDRDGLPMLTFDIVNLNKAKRSGYFQYGNATMSQYDPGRTFALGLRMKF</sequence>
<keyword evidence="3" id="KW-0472">Membrane</keyword>
<dbReference type="EMBL" id="WNWM01000002">
    <property type="protein sequence ID" value="MUI15490.1"/>
    <property type="molecule type" value="Genomic_DNA"/>
</dbReference>
<dbReference type="Gene3D" id="2.40.170.20">
    <property type="entry name" value="TonB-dependent receptor, beta-barrel domain"/>
    <property type="match status" value="1"/>
</dbReference>
<feature type="signal peptide" evidence="6">
    <location>
        <begin position="1"/>
        <end position="27"/>
    </location>
</feature>
<reference evidence="9 10" key="1">
    <citation type="submission" date="2019-11" db="EMBL/GenBank/DDBJ databases">
        <title>Draft Genome Sequences of Six Type Strains of the Genus Massilia.</title>
        <authorList>
            <person name="Miess H."/>
            <person name="Frediansyah A."/>
            <person name="Goeker M."/>
            <person name="Gross H."/>
        </authorList>
    </citation>
    <scope>NUCLEOTIDE SEQUENCE [LARGE SCALE GENOMIC DNA]</scope>
    <source>
        <strain evidence="9 10">DSM 17513</strain>
    </source>
</reference>
<dbReference type="InterPro" id="IPR041700">
    <property type="entry name" value="OMP_b-brl_3"/>
</dbReference>
<dbReference type="PANTHER" id="PTHR40980:SF3">
    <property type="entry name" value="TONB-DEPENDENT RECEPTOR-LIKE BETA-BARREL DOMAIN-CONTAINING PROTEIN"/>
    <property type="match status" value="1"/>
</dbReference>
<accession>A0A6I3XLT0</accession>
<comment type="subcellular location">
    <subcellularLocation>
        <location evidence="1">Cell outer membrane</location>
    </subcellularLocation>
</comment>
<dbReference type="SUPFAM" id="SSF56935">
    <property type="entry name" value="Porins"/>
    <property type="match status" value="1"/>
</dbReference>
<dbReference type="NCBIfam" id="TIGR01782">
    <property type="entry name" value="TonB-Xanth-Caul"/>
    <property type="match status" value="1"/>
</dbReference>
<dbReference type="RefSeq" id="WP_155711180.1">
    <property type="nucleotide sequence ID" value="NZ_BMWU01000022.1"/>
</dbReference>
<evidence type="ECO:0000256" key="6">
    <source>
        <dbReference type="SAM" id="SignalP"/>
    </source>
</evidence>
<dbReference type="Gene3D" id="2.170.130.10">
    <property type="entry name" value="TonB-dependent receptor, plug domain"/>
    <property type="match status" value="1"/>
</dbReference>
<feature type="domain" description="Outer membrane protein beta-barrel" evidence="8">
    <location>
        <begin position="641"/>
        <end position="828"/>
    </location>
</feature>
<dbReference type="InterPro" id="IPR037066">
    <property type="entry name" value="Plug_dom_sf"/>
</dbReference>
<evidence type="ECO:0000259" key="7">
    <source>
        <dbReference type="Pfam" id="PF07715"/>
    </source>
</evidence>
<evidence type="ECO:0000313" key="9">
    <source>
        <dbReference type="EMBL" id="MUI15490.1"/>
    </source>
</evidence>
<dbReference type="OrthoDB" id="9145774at2"/>
<feature type="compositionally biased region" description="Polar residues" evidence="5">
    <location>
        <begin position="268"/>
        <end position="282"/>
    </location>
</feature>
<dbReference type="Pfam" id="PF07715">
    <property type="entry name" value="Plug"/>
    <property type="match status" value="1"/>
</dbReference>
<dbReference type="Proteomes" id="UP000431684">
    <property type="component" value="Unassembled WGS sequence"/>
</dbReference>
<dbReference type="PANTHER" id="PTHR40980">
    <property type="entry name" value="PLUG DOMAIN-CONTAINING PROTEIN"/>
    <property type="match status" value="1"/>
</dbReference>
<name>A0A6I3XLT0_9BURK</name>
<evidence type="ECO:0000259" key="8">
    <source>
        <dbReference type="Pfam" id="PF14905"/>
    </source>
</evidence>
<dbReference type="InterPro" id="IPR036942">
    <property type="entry name" value="Beta-barrel_TonB_sf"/>
</dbReference>
<organism evidence="9 10">
    <name type="scientific">Pseudoduganella dura</name>
    <dbReference type="NCBI Taxonomy" id="321982"/>
    <lineage>
        <taxon>Bacteria</taxon>
        <taxon>Pseudomonadati</taxon>
        <taxon>Pseudomonadota</taxon>
        <taxon>Betaproteobacteria</taxon>
        <taxon>Burkholderiales</taxon>
        <taxon>Oxalobacteraceae</taxon>
        <taxon>Telluria group</taxon>
        <taxon>Pseudoduganella</taxon>
    </lineage>
</organism>
<keyword evidence="9" id="KW-0675">Receptor</keyword>
<evidence type="ECO:0000256" key="3">
    <source>
        <dbReference type="ARBA" id="ARBA00023136"/>
    </source>
</evidence>
<evidence type="ECO:0000256" key="2">
    <source>
        <dbReference type="ARBA" id="ARBA00009810"/>
    </source>
</evidence>
<evidence type="ECO:0000256" key="1">
    <source>
        <dbReference type="ARBA" id="ARBA00004442"/>
    </source>
</evidence>
<proteinExistence type="inferred from homology"/>
<dbReference type="AlphaFoldDB" id="A0A6I3XLT0"/>
<keyword evidence="6" id="KW-0732">Signal</keyword>
<comment type="similarity">
    <text evidence="2">Belongs to the TonB-dependent receptor family.</text>
</comment>
<feature type="region of interest" description="Disordered" evidence="5">
    <location>
        <begin position="268"/>
        <end position="288"/>
    </location>
</feature>
<dbReference type="InterPro" id="IPR010104">
    <property type="entry name" value="TonB_rcpt_bac"/>
</dbReference>